<gene>
    <name evidence="2" type="ORF">GA0116948_1332</name>
</gene>
<name>A0A1C4G8N2_9BACT</name>
<feature type="signal peptide" evidence="1">
    <location>
        <begin position="1"/>
        <end position="18"/>
    </location>
</feature>
<evidence type="ECO:0000313" key="3">
    <source>
        <dbReference type="Proteomes" id="UP000242818"/>
    </source>
</evidence>
<keyword evidence="3" id="KW-1185">Reference proteome</keyword>
<sequence>MKNIVIILLLLFSSVATAQIERGEYCLCKAADKLSSLNKYYPDSLYATYKEDTAAITVTIVNTTKDTLYIFSSYLQQQFLGSKYLHRFDLNKRHYKLSFLPIIPYVFTKYSDVVITTDEAIVSNQQIVYNFVKFLPNSSKEVEFKYSDLFRNKNKNNNVSKDYNIKLLNKNSKVPKKFYTTCKLSGKYNFSFEFAVYKSVDLLCKQTAYYMQEYDFDKQTKSFKVLTVPVIVNKYNYPLLK</sequence>
<accession>A0A1C4G8N2</accession>
<proteinExistence type="predicted"/>
<organism evidence="2 3">
    <name type="scientific">Chitinophaga costaii</name>
    <dbReference type="NCBI Taxonomy" id="1335309"/>
    <lineage>
        <taxon>Bacteria</taxon>
        <taxon>Pseudomonadati</taxon>
        <taxon>Bacteroidota</taxon>
        <taxon>Chitinophagia</taxon>
        <taxon>Chitinophagales</taxon>
        <taxon>Chitinophagaceae</taxon>
        <taxon>Chitinophaga</taxon>
    </lineage>
</organism>
<evidence type="ECO:0000256" key="1">
    <source>
        <dbReference type="SAM" id="SignalP"/>
    </source>
</evidence>
<protein>
    <submittedName>
        <fullName evidence="2">Uncharacterized protein</fullName>
    </submittedName>
</protein>
<dbReference type="EMBL" id="FMAR01000033">
    <property type="protein sequence ID" value="SCC64504.1"/>
    <property type="molecule type" value="Genomic_DNA"/>
</dbReference>
<feature type="chain" id="PRO_5008692369" evidence="1">
    <location>
        <begin position="19"/>
        <end position="241"/>
    </location>
</feature>
<keyword evidence="1" id="KW-0732">Signal</keyword>
<dbReference type="Proteomes" id="UP000242818">
    <property type="component" value="Unassembled WGS sequence"/>
</dbReference>
<dbReference type="AlphaFoldDB" id="A0A1C4G8N2"/>
<reference evidence="2 3" key="1">
    <citation type="submission" date="2016-08" db="EMBL/GenBank/DDBJ databases">
        <authorList>
            <person name="Seilhamer J.J."/>
        </authorList>
    </citation>
    <scope>NUCLEOTIDE SEQUENCE [LARGE SCALE GENOMIC DNA]</scope>
    <source>
        <strain evidence="2 3">A37T2</strain>
    </source>
</reference>
<dbReference type="OrthoDB" id="1495130at2"/>
<dbReference type="RefSeq" id="WP_089715764.1">
    <property type="nucleotide sequence ID" value="NZ_FMAR01000033.1"/>
</dbReference>
<evidence type="ECO:0000313" key="2">
    <source>
        <dbReference type="EMBL" id="SCC64504.1"/>
    </source>
</evidence>